<dbReference type="EMBL" id="CASHTH010003636">
    <property type="protein sequence ID" value="CAI8047426.1"/>
    <property type="molecule type" value="Genomic_DNA"/>
</dbReference>
<name>A0AA35XCK1_GEOBA</name>
<gene>
    <name evidence="1" type="ORF">GBAR_LOCUS26207</name>
</gene>
<evidence type="ECO:0000313" key="2">
    <source>
        <dbReference type="Proteomes" id="UP001174909"/>
    </source>
</evidence>
<protein>
    <submittedName>
        <fullName evidence="1">Uncharacterized protein</fullName>
    </submittedName>
</protein>
<keyword evidence="2" id="KW-1185">Reference proteome</keyword>
<dbReference type="Proteomes" id="UP001174909">
    <property type="component" value="Unassembled WGS sequence"/>
</dbReference>
<evidence type="ECO:0000313" key="1">
    <source>
        <dbReference type="EMBL" id="CAI8047426.1"/>
    </source>
</evidence>
<sequence length="56" mass="6417">MVYVLSKQQSESPSLCCLFYLCHLAFDRDYVFYAPRICPRAPLLLRQNGSQTSSVT</sequence>
<accession>A0AA35XCK1</accession>
<dbReference type="AlphaFoldDB" id="A0AA35XCK1"/>
<comment type="caution">
    <text evidence="1">The sequence shown here is derived from an EMBL/GenBank/DDBJ whole genome shotgun (WGS) entry which is preliminary data.</text>
</comment>
<organism evidence="1 2">
    <name type="scientific">Geodia barretti</name>
    <name type="common">Barrett's horny sponge</name>
    <dbReference type="NCBI Taxonomy" id="519541"/>
    <lineage>
        <taxon>Eukaryota</taxon>
        <taxon>Metazoa</taxon>
        <taxon>Porifera</taxon>
        <taxon>Demospongiae</taxon>
        <taxon>Heteroscleromorpha</taxon>
        <taxon>Tetractinellida</taxon>
        <taxon>Astrophorina</taxon>
        <taxon>Geodiidae</taxon>
        <taxon>Geodia</taxon>
    </lineage>
</organism>
<proteinExistence type="predicted"/>
<reference evidence="1" key="1">
    <citation type="submission" date="2023-03" db="EMBL/GenBank/DDBJ databases">
        <authorList>
            <person name="Steffen K."/>
            <person name="Cardenas P."/>
        </authorList>
    </citation>
    <scope>NUCLEOTIDE SEQUENCE</scope>
</reference>